<dbReference type="AlphaFoldDB" id="A0A4Y1ZKB1"/>
<evidence type="ECO:0000313" key="2">
    <source>
        <dbReference type="EMBL" id="GBM97655.1"/>
    </source>
</evidence>
<keyword evidence="3" id="KW-1185">Reference proteome</keyword>
<organism evidence="1 3">
    <name type="scientific">Araneus ventricosus</name>
    <name type="common">Orbweaver spider</name>
    <name type="synonym">Epeira ventricosa</name>
    <dbReference type="NCBI Taxonomy" id="182803"/>
    <lineage>
        <taxon>Eukaryota</taxon>
        <taxon>Metazoa</taxon>
        <taxon>Ecdysozoa</taxon>
        <taxon>Arthropoda</taxon>
        <taxon>Chelicerata</taxon>
        <taxon>Arachnida</taxon>
        <taxon>Araneae</taxon>
        <taxon>Araneomorphae</taxon>
        <taxon>Entelegynae</taxon>
        <taxon>Araneoidea</taxon>
        <taxon>Araneidae</taxon>
        <taxon>Araneus</taxon>
    </lineage>
</organism>
<protein>
    <submittedName>
        <fullName evidence="1">Uncharacterized protein</fullName>
    </submittedName>
</protein>
<dbReference type="EMBL" id="BGPR01004257">
    <property type="protein sequence ID" value="GBM97655.1"/>
    <property type="molecule type" value="Genomic_DNA"/>
</dbReference>
<evidence type="ECO:0000313" key="1">
    <source>
        <dbReference type="EMBL" id="GBL53918.1"/>
    </source>
</evidence>
<gene>
    <name evidence="2" type="ORF">AVEN_11670_1</name>
    <name evidence="1" type="ORF">AVEN_170878_1</name>
</gene>
<dbReference type="OrthoDB" id="7699088at2759"/>
<evidence type="ECO:0000313" key="3">
    <source>
        <dbReference type="Proteomes" id="UP000499080"/>
    </source>
</evidence>
<accession>A0A4Y1ZKB1</accession>
<sequence length="107" mass="12626">MRSSESYVHRRIGERDHFMRRIYWFSNTELADIHYIYGVAGGGGMQKSQYALRAPPKQNHEAPTRFNSDMWGYLDRTYPHRWIGRCGSAAWPPRSSDLIPKNFFLCR</sequence>
<dbReference type="EMBL" id="BGPR01075176">
    <property type="protein sequence ID" value="GBL53918.1"/>
    <property type="molecule type" value="Genomic_DNA"/>
</dbReference>
<name>A0A4Y1ZKB1_ARAVE</name>
<proteinExistence type="predicted"/>
<dbReference type="Proteomes" id="UP000499080">
    <property type="component" value="Unassembled WGS sequence"/>
</dbReference>
<comment type="caution">
    <text evidence="1">The sequence shown here is derived from an EMBL/GenBank/DDBJ whole genome shotgun (WGS) entry which is preliminary data.</text>
</comment>
<reference evidence="1 3" key="1">
    <citation type="journal article" date="2019" name="Sci. Rep.">
        <title>Orb-weaving spider Araneus ventricosus genome elucidates the spidroin gene catalogue.</title>
        <authorList>
            <person name="Kono N."/>
            <person name="Nakamura H."/>
            <person name="Ohtoshi R."/>
            <person name="Moran D.A.P."/>
            <person name="Shinohara A."/>
            <person name="Yoshida Y."/>
            <person name="Fujiwara M."/>
            <person name="Mori M."/>
            <person name="Tomita M."/>
            <person name="Arakawa K."/>
        </authorList>
    </citation>
    <scope>NUCLEOTIDE SEQUENCE [LARGE SCALE GENOMIC DNA]</scope>
</reference>